<evidence type="ECO:0000313" key="9">
    <source>
        <dbReference type="EMBL" id="GAX89072.1"/>
    </source>
</evidence>
<protein>
    <submittedName>
        <fullName evidence="9">MFS transporter</fullName>
    </submittedName>
</protein>
<dbReference type="AlphaFoldDB" id="A0A292YCF8"/>
<evidence type="ECO:0000256" key="1">
    <source>
        <dbReference type="ARBA" id="ARBA00004651"/>
    </source>
</evidence>
<reference evidence="10" key="1">
    <citation type="submission" date="2017-07" db="EMBL/GenBank/DDBJ databases">
        <title>Draft genome sequence of Effusibacillus lacus strain skLN1.</title>
        <authorList>
            <person name="Watanabe M."/>
            <person name="Kojima H."/>
            <person name="Fukui M."/>
        </authorList>
    </citation>
    <scope>NUCLEOTIDE SEQUENCE [LARGE SCALE GENOMIC DNA]</scope>
    <source>
        <strain evidence="10">skLN1</strain>
    </source>
</reference>
<name>A0A292YCF8_9BACL</name>
<dbReference type="GO" id="GO:0022857">
    <property type="term" value="F:transmembrane transporter activity"/>
    <property type="evidence" value="ECO:0007669"/>
    <property type="project" value="InterPro"/>
</dbReference>
<feature type="transmembrane region" description="Helical" evidence="7">
    <location>
        <begin position="136"/>
        <end position="158"/>
    </location>
</feature>
<dbReference type="EMBL" id="BDUF01000014">
    <property type="protein sequence ID" value="GAX89072.1"/>
    <property type="molecule type" value="Genomic_DNA"/>
</dbReference>
<evidence type="ECO:0000256" key="4">
    <source>
        <dbReference type="ARBA" id="ARBA00022692"/>
    </source>
</evidence>
<sequence length="403" mass="44372">MWKNRNVWIVLAGEFITGLGLWTSIIANLEFMQQHVPSDFMKSLILFVGLLAGVLVGPAAGRIIDTRSKKSVLLFSGILRMVSVGFMFLALYYESVWWMVLFAILLQIAAAFSMPTLQALLPMIVSEKDLLSINGVYMNVTTVSRILGTALAGLMLAVMSLYSLYTASLVAYVLLLISTFFLDVKEDENAGAGHQKQNKSSFKDVIPVLRGLPIAIVILALSIVPMLFIGGFNLMVINISEMQNDPQIKGLLYAVEGTSFIIAALLVKRLSEGRNLLKLLFAIAIVIACSHLSLYFADSKVMSLVSFGLFGIGAGCFFPISATILQTRVPKEYHGRFFSFRNMFDRVLFQVILLGTGLFLDTIGFHQMVLWFGAISILLALYGVLKMAKTVEFTEKSGVSQQA</sequence>
<comment type="subcellular location">
    <subcellularLocation>
        <location evidence="1">Cell membrane</location>
        <topology evidence="1">Multi-pass membrane protein</topology>
    </subcellularLocation>
</comment>
<evidence type="ECO:0000256" key="7">
    <source>
        <dbReference type="SAM" id="Phobius"/>
    </source>
</evidence>
<dbReference type="PANTHER" id="PTHR43266:SF7">
    <property type="entry name" value="TRANSPORTER, PUTATIVE-RELATED"/>
    <property type="match status" value="1"/>
</dbReference>
<dbReference type="GO" id="GO:0005886">
    <property type="term" value="C:plasma membrane"/>
    <property type="evidence" value="ECO:0007669"/>
    <property type="project" value="UniProtKB-SubCell"/>
</dbReference>
<dbReference type="SUPFAM" id="SSF103473">
    <property type="entry name" value="MFS general substrate transporter"/>
    <property type="match status" value="1"/>
</dbReference>
<evidence type="ECO:0000256" key="6">
    <source>
        <dbReference type="ARBA" id="ARBA00023136"/>
    </source>
</evidence>
<feature type="transmembrane region" description="Helical" evidence="7">
    <location>
        <begin position="369"/>
        <end position="388"/>
    </location>
</feature>
<evidence type="ECO:0000256" key="2">
    <source>
        <dbReference type="ARBA" id="ARBA00022448"/>
    </source>
</evidence>
<keyword evidence="3" id="KW-1003">Cell membrane</keyword>
<feature type="transmembrane region" description="Helical" evidence="7">
    <location>
        <begin position="250"/>
        <end position="267"/>
    </location>
</feature>
<dbReference type="InterPro" id="IPR011701">
    <property type="entry name" value="MFS"/>
</dbReference>
<feature type="transmembrane region" description="Helical" evidence="7">
    <location>
        <begin position="40"/>
        <end position="60"/>
    </location>
</feature>
<comment type="caution">
    <text evidence="9">The sequence shown here is derived from an EMBL/GenBank/DDBJ whole genome shotgun (WGS) entry which is preliminary data.</text>
</comment>
<feature type="transmembrane region" description="Helical" evidence="7">
    <location>
        <begin position="99"/>
        <end position="124"/>
    </location>
</feature>
<evidence type="ECO:0000256" key="3">
    <source>
        <dbReference type="ARBA" id="ARBA00022475"/>
    </source>
</evidence>
<dbReference type="InterPro" id="IPR036259">
    <property type="entry name" value="MFS_trans_sf"/>
</dbReference>
<dbReference type="CDD" id="cd06173">
    <property type="entry name" value="MFS_MefA_like"/>
    <property type="match status" value="1"/>
</dbReference>
<keyword evidence="10" id="KW-1185">Reference proteome</keyword>
<dbReference type="InterPro" id="IPR020846">
    <property type="entry name" value="MFS_dom"/>
</dbReference>
<feature type="transmembrane region" description="Helical" evidence="7">
    <location>
        <begin position="205"/>
        <end position="230"/>
    </location>
</feature>
<keyword evidence="2" id="KW-0813">Transport</keyword>
<organism evidence="9 10">
    <name type="scientific">Effusibacillus lacus</name>
    <dbReference type="NCBI Taxonomy" id="1348429"/>
    <lineage>
        <taxon>Bacteria</taxon>
        <taxon>Bacillati</taxon>
        <taxon>Bacillota</taxon>
        <taxon>Bacilli</taxon>
        <taxon>Bacillales</taxon>
        <taxon>Alicyclobacillaceae</taxon>
        <taxon>Effusibacillus</taxon>
    </lineage>
</organism>
<keyword evidence="6 7" id="KW-0472">Membrane</keyword>
<gene>
    <name evidence="9" type="ORF">EFBL_0686</name>
</gene>
<evidence type="ECO:0000256" key="5">
    <source>
        <dbReference type="ARBA" id="ARBA00022989"/>
    </source>
</evidence>
<evidence type="ECO:0000259" key="8">
    <source>
        <dbReference type="PROSITE" id="PS50850"/>
    </source>
</evidence>
<dbReference type="PROSITE" id="PS50850">
    <property type="entry name" value="MFS"/>
    <property type="match status" value="1"/>
</dbReference>
<accession>A0A292YCF8</accession>
<keyword evidence="5 7" id="KW-1133">Transmembrane helix</keyword>
<feature type="transmembrane region" description="Helical" evidence="7">
    <location>
        <begin position="7"/>
        <end position="28"/>
    </location>
</feature>
<dbReference type="Gene3D" id="1.20.1250.20">
    <property type="entry name" value="MFS general substrate transporter like domains"/>
    <property type="match status" value="1"/>
</dbReference>
<dbReference type="Pfam" id="PF07690">
    <property type="entry name" value="MFS_1"/>
    <property type="match status" value="1"/>
</dbReference>
<feature type="domain" description="Major facilitator superfamily (MFS) profile" evidence="8">
    <location>
        <begin position="6"/>
        <end position="391"/>
    </location>
</feature>
<dbReference type="RefSeq" id="WP_096180761.1">
    <property type="nucleotide sequence ID" value="NZ_BDUF01000014.1"/>
</dbReference>
<dbReference type="OrthoDB" id="2381825at2"/>
<dbReference type="PANTHER" id="PTHR43266">
    <property type="entry name" value="MACROLIDE-EFFLUX PROTEIN"/>
    <property type="match status" value="1"/>
</dbReference>
<feature type="transmembrane region" description="Helical" evidence="7">
    <location>
        <begin position="279"/>
        <end position="297"/>
    </location>
</feature>
<keyword evidence="4 7" id="KW-0812">Transmembrane</keyword>
<evidence type="ECO:0000313" key="10">
    <source>
        <dbReference type="Proteomes" id="UP000217785"/>
    </source>
</evidence>
<feature type="transmembrane region" description="Helical" evidence="7">
    <location>
        <begin position="72"/>
        <end position="93"/>
    </location>
</feature>
<dbReference type="Proteomes" id="UP000217785">
    <property type="component" value="Unassembled WGS sequence"/>
</dbReference>
<proteinExistence type="predicted"/>
<feature type="transmembrane region" description="Helical" evidence="7">
    <location>
        <begin position="303"/>
        <end position="325"/>
    </location>
</feature>